<dbReference type="GO" id="GO:0009252">
    <property type="term" value="P:peptidoglycan biosynthetic process"/>
    <property type="evidence" value="ECO:0007669"/>
    <property type="project" value="TreeGrafter"/>
</dbReference>
<feature type="binding site" evidence="4 6">
    <location>
        <position position="143"/>
    </location>
    <ligand>
        <name>substrate</name>
    </ligand>
</feature>
<dbReference type="InterPro" id="IPR009006">
    <property type="entry name" value="Ala_racemase/Decarboxylase_C"/>
</dbReference>
<reference evidence="8 9" key="1">
    <citation type="submission" date="2021-10" db="EMBL/GenBank/DDBJ databases">
        <title>Anaerobic single-cell dispensing facilitates the cultivation of human gut bacteria.</title>
        <authorList>
            <person name="Afrizal A."/>
        </authorList>
    </citation>
    <scope>NUCLEOTIDE SEQUENCE [LARGE SCALE GENOMIC DNA]</scope>
    <source>
        <strain evidence="8 9">CLA-AA-H244</strain>
    </source>
</reference>
<proteinExistence type="inferred from homology"/>
<dbReference type="GO" id="GO:0008784">
    <property type="term" value="F:alanine racemase activity"/>
    <property type="evidence" value="ECO:0007669"/>
    <property type="project" value="UniProtKB-UniRule"/>
</dbReference>
<dbReference type="GO" id="GO:0005829">
    <property type="term" value="C:cytosol"/>
    <property type="evidence" value="ECO:0007669"/>
    <property type="project" value="TreeGrafter"/>
</dbReference>
<accession>A0AAE3AUP4</accession>
<evidence type="ECO:0000256" key="4">
    <source>
        <dbReference type="HAMAP-Rule" id="MF_01201"/>
    </source>
</evidence>
<feature type="modified residue" description="N6-(pyridoxal phosphate)lysine" evidence="4 5">
    <location>
        <position position="44"/>
    </location>
</feature>
<dbReference type="PANTHER" id="PTHR30511:SF0">
    <property type="entry name" value="ALANINE RACEMASE, CATABOLIC-RELATED"/>
    <property type="match status" value="1"/>
</dbReference>
<organism evidence="8 9">
    <name type="scientific">Gallintestinimicrobium propionicum</name>
    <dbReference type="NCBI Taxonomy" id="2981770"/>
    <lineage>
        <taxon>Bacteria</taxon>
        <taxon>Bacillati</taxon>
        <taxon>Bacillota</taxon>
        <taxon>Clostridia</taxon>
        <taxon>Lachnospirales</taxon>
        <taxon>Lachnospiraceae</taxon>
        <taxon>Gallintestinimicrobium</taxon>
    </lineage>
</organism>
<comment type="cofactor">
    <cofactor evidence="1 4 5">
        <name>pyridoxal 5'-phosphate</name>
        <dbReference type="ChEBI" id="CHEBI:597326"/>
    </cofactor>
</comment>
<evidence type="ECO:0000313" key="8">
    <source>
        <dbReference type="EMBL" id="MCC2166432.1"/>
    </source>
</evidence>
<evidence type="ECO:0000313" key="9">
    <source>
        <dbReference type="Proteomes" id="UP001199355"/>
    </source>
</evidence>
<dbReference type="Gene3D" id="3.20.20.10">
    <property type="entry name" value="Alanine racemase"/>
    <property type="match status" value="1"/>
</dbReference>
<evidence type="ECO:0000256" key="1">
    <source>
        <dbReference type="ARBA" id="ARBA00001933"/>
    </source>
</evidence>
<sequence length="401" mass="44435">MCEEMIKNPYRRVWVCVNLDALHDNLRQIAACRKNDAGIIAVIKADGYGHGAVMLAREMDEIPEVIGYAVATEEEAVLLADAGIKKPAMVLGYTFPEAYEEMALRGVHATVFTDQMLEDMNRAAQKAGKKMHVHIAVDTGMSRIGIRPDDEGLSFVARAMQCPNLSIDGIFTHFATADEADKSKTNVQYEKFSSFTDRVEKELSLKIPLRHCSNSASILELPDMHMDAVRAGIILYGMWPSDEVKRDGIVLEPLLSLKSRIAYIKELDAGQEISYGGTFCTANPMRVATIPVGYADGYPRGLSNKGDVLIAGKRARILGRVCMDQFMVDVTKIPEAKVGDIATLIGTDGIETITMEEIGDRSGRFNYETACCLGKRIPRVYEKGGKIVCTRDYFHEEKLFF</sequence>
<comment type="pathway">
    <text evidence="4">Amino-acid biosynthesis; D-alanine biosynthesis; D-alanine from L-alanine: step 1/1.</text>
</comment>
<dbReference type="SMART" id="SM01005">
    <property type="entry name" value="Ala_racemase_C"/>
    <property type="match status" value="1"/>
</dbReference>
<dbReference type="InterPro" id="IPR000821">
    <property type="entry name" value="Ala_racemase"/>
</dbReference>
<dbReference type="EMBL" id="JAJEQF010000002">
    <property type="protein sequence ID" value="MCC2166432.1"/>
    <property type="molecule type" value="Genomic_DNA"/>
</dbReference>
<comment type="caution">
    <text evidence="8">The sequence shown here is derived from an EMBL/GenBank/DDBJ whole genome shotgun (WGS) entry which is preliminary data.</text>
</comment>
<dbReference type="SUPFAM" id="SSF50621">
    <property type="entry name" value="Alanine racemase C-terminal domain-like"/>
    <property type="match status" value="1"/>
</dbReference>
<dbReference type="GO" id="GO:0030632">
    <property type="term" value="P:D-alanine biosynthetic process"/>
    <property type="evidence" value="ECO:0007669"/>
    <property type="project" value="UniProtKB-UniRule"/>
</dbReference>
<dbReference type="RefSeq" id="WP_308727572.1">
    <property type="nucleotide sequence ID" value="NZ_JAJEQF010000002.1"/>
</dbReference>
<protein>
    <recommendedName>
        <fullName evidence="4">Alanine racemase</fullName>
        <ecNumber evidence="4">5.1.1.1</ecNumber>
    </recommendedName>
</protein>
<name>A0AAE3AUP4_9FIRM</name>
<dbReference type="InterPro" id="IPR001608">
    <property type="entry name" value="Ala_racemase_N"/>
</dbReference>
<keyword evidence="2 4" id="KW-0663">Pyridoxal phosphate</keyword>
<dbReference type="InterPro" id="IPR020622">
    <property type="entry name" value="Ala_racemase_pyridoxalP-BS"/>
</dbReference>
<comment type="function">
    <text evidence="4">Catalyzes the interconversion of L-alanine and D-alanine. May also act on other amino acids.</text>
</comment>
<dbReference type="Proteomes" id="UP001199355">
    <property type="component" value="Unassembled WGS sequence"/>
</dbReference>
<evidence type="ECO:0000256" key="6">
    <source>
        <dbReference type="PIRSR" id="PIRSR600821-52"/>
    </source>
</evidence>
<dbReference type="Gene3D" id="2.40.37.10">
    <property type="entry name" value="Lyase, Ornithine Decarboxylase, Chain A, domain 1"/>
    <property type="match status" value="1"/>
</dbReference>
<dbReference type="PRINTS" id="PR00992">
    <property type="entry name" value="ALARACEMASE"/>
</dbReference>
<dbReference type="InterPro" id="IPR029066">
    <property type="entry name" value="PLP-binding_barrel"/>
</dbReference>
<evidence type="ECO:0000256" key="2">
    <source>
        <dbReference type="ARBA" id="ARBA00022898"/>
    </source>
</evidence>
<dbReference type="PANTHER" id="PTHR30511">
    <property type="entry name" value="ALANINE RACEMASE"/>
    <property type="match status" value="1"/>
</dbReference>
<gene>
    <name evidence="8" type="primary">alr</name>
    <name evidence="8" type="ORF">LKD45_01750</name>
</gene>
<comment type="similarity">
    <text evidence="4">Belongs to the alanine racemase family.</text>
</comment>
<dbReference type="Pfam" id="PF00842">
    <property type="entry name" value="Ala_racemase_C"/>
    <property type="match status" value="1"/>
</dbReference>
<dbReference type="EC" id="5.1.1.1" evidence="4"/>
<dbReference type="PROSITE" id="PS00395">
    <property type="entry name" value="ALANINE_RACEMASE"/>
    <property type="match status" value="1"/>
</dbReference>
<dbReference type="HAMAP" id="MF_01201">
    <property type="entry name" value="Ala_racemase"/>
    <property type="match status" value="1"/>
</dbReference>
<dbReference type="InterPro" id="IPR011079">
    <property type="entry name" value="Ala_racemase_C"/>
</dbReference>
<dbReference type="GO" id="GO:0030170">
    <property type="term" value="F:pyridoxal phosphate binding"/>
    <property type="evidence" value="ECO:0007669"/>
    <property type="project" value="UniProtKB-UniRule"/>
</dbReference>
<dbReference type="AlphaFoldDB" id="A0AAE3AUP4"/>
<evidence type="ECO:0000256" key="3">
    <source>
        <dbReference type="ARBA" id="ARBA00023235"/>
    </source>
</evidence>
<comment type="catalytic activity">
    <reaction evidence="4">
        <text>L-alanine = D-alanine</text>
        <dbReference type="Rhea" id="RHEA:20249"/>
        <dbReference type="ChEBI" id="CHEBI:57416"/>
        <dbReference type="ChEBI" id="CHEBI:57972"/>
        <dbReference type="EC" id="5.1.1.1"/>
    </reaction>
</comment>
<evidence type="ECO:0000256" key="5">
    <source>
        <dbReference type="PIRSR" id="PIRSR600821-50"/>
    </source>
</evidence>
<dbReference type="CDD" id="cd00430">
    <property type="entry name" value="PLPDE_III_AR"/>
    <property type="match status" value="1"/>
</dbReference>
<feature type="active site" description="Proton acceptor; specific for D-alanine" evidence="4">
    <location>
        <position position="44"/>
    </location>
</feature>
<feature type="active site" description="Proton acceptor; specific for L-alanine" evidence="4">
    <location>
        <position position="275"/>
    </location>
</feature>
<feature type="binding site" evidence="4 6">
    <location>
        <position position="323"/>
    </location>
    <ligand>
        <name>substrate</name>
    </ligand>
</feature>
<evidence type="ECO:0000259" key="7">
    <source>
        <dbReference type="SMART" id="SM01005"/>
    </source>
</evidence>
<dbReference type="FunFam" id="3.20.20.10:FF:000002">
    <property type="entry name" value="Alanine racemase"/>
    <property type="match status" value="1"/>
</dbReference>
<dbReference type="NCBIfam" id="TIGR00492">
    <property type="entry name" value="alr"/>
    <property type="match status" value="1"/>
</dbReference>
<keyword evidence="9" id="KW-1185">Reference proteome</keyword>
<dbReference type="SUPFAM" id="SSF51419">
    <property type="entry name" value="PLP-binding barrel"/>
    <property type="match status" value="1"/>
</dbReference>
<keyword evidence="3 4" id="KW-0413">Isomerase</keyword>
<feature type="domain" description="Alanine racemase C-terminal" evidence="7">
    <location>
        <begin position="254"/>
        <end position="382"/>
    </location>
</feature>
<dbReference type="Pfam" id="PF01168">
    <property type="entry name" value="Ala_racemase_N"/>
    <property type="match status" value="1"/>
</dbReference>